<dbReference type="PROSITE" id="PS00862">
    <property type="entry name" value="OX2_COVAL_FAD"/>
    <property type="match status" value="1"/>
</dbReference>
<comment type="caution">
    <text evidence="8">The sequence shown here is derived from an EMBL/GenBank/DDBJ whole genome shotgun (WGS) entry which is preliminary data.</text>
</comment>
<feature type="domain" description="FAD-binding PCMH-type" evidence="7">
    <location>
        <begin position="74"/>
        <end position="244"/>
    </location>
</feature>
<gene>
    <name evidence="8" type="ORF">GCM10010302_27880</name>
</gene>
<comment type="similarity">
    <text evidence="2">Belongs to the oxygen-dependent FAD-linked oxidoreductase family.</text>
</comment>
<evidence type="ECO:0000256" key="6">
    <source>
        <dbReference type="SAM" id="SignalP"/>
    </source>
</evidence>
<dbReference type="InterPro" id="IPR006094">
    <property type="entry name" value="Oxid_FAD_bind_N"/>
</dbReference>
<dbReference type="InterPro" id="IPR012951">
    <property type="entry name" value="BBE"/>
</dbReference>
<name>A0ABN0VCV7_9ACTN</name>
<dbReference type="Pfam" id="PF01565">
    <property type="entry name" value="FAD_binding_4"/>
    <property type="match status" value="1"/>
</dbReference>
<keyword evidence="4" id="KW-0274">FAD</keyword>
<dbReference type="InterPro" id="IPR036318">
    <property type="entry name" value="FAD-bd_PCMH-like_sf"/>
</dbReference>
<evidence type="ECO:0000256" key="3">
    <source>
        <dbReference type="ARBA" id="ARBA00022630"/>
    </source>
</evidence>
<keyword evidence="5" id="KW-0560">Oxidoreductase</keyword>
<dbReference type="InterPro" id="IPR006311">
    <property type="entry name" value="TAT_signal"/>
</dbReference>
<evidence type="ECO:0000256" key="4">
    <source>
        <dbReference type="ARBA" id="ARBA00022827"/>
    </source>
</evidence>
<evidence type="ECO:0000313" key="8">
    <source>
        <dbReference type="EMBL" id="GAA0287938.1"/>
    </source>
</evidence>
<protein>
    <submittedName>
        <fullName evidence="8">FAD-binding oxidoreductase</fullName>
    </submittedName>
</protein>
<dbReference type="InterPro" id="IPR016169">
    <property type="entry name" value="FAD-bd_PCMH_sub2"/>
</dbReference>
<dbReference type="Gene3D" id="3.30.465.10">
    <property type="match status" value="1"/>
</dbReference>
<dbReference type="PANTHER" id="PTHR42973">
    <property type="entry name" value="BINDING OXIDOREDUCTASE, PUTATIVE (AFU_ORTHOLOGUE AFUA_1G17690)-RELATED"/>
    <property type="match status" value="1"/>
</dbReference>
<dbReference type="PANTHER" id="PTHR42973:SF39">
    <property type="entry name" value="FAD-BINDING PCMH-TYPE DOMAIN-CONTAINING PROTEIN"/>
    <property type="match status" value="1"/>
</dbReference>
<comment type="cofactor">
    <cofactor evidence="1">
        <name>FAD</name>
        <dbReference type="ChEBI" id="CHEBI:57692"/>
    </cofactor>
</comment>
<organism evidence="8 9">
    <name type="scientific">Streptomyces polychromogenes</name>
    <dbReference type="NCBI Taxonomy" id="67342"/>
    <lineage>
        <taxon>Bacteria</taxon>
        <taxon>Bacillati</taxon>
        <taxon>Actinomycetota</taxon>
        <taxon>Actinomycetes</taxon>
        <taxon>Kitasatosporales</taxon>
        <taxon>Streptomycetaceae</taxon>
        <taxon>Streptomyces</taxon>
    </lineage>
</organism>
<evidence type="ECO:0000259" key="7">
    <source>
        <dbReference type="PROSITE" id="PS51387"/>
    </source>
</evidence>
<proteinExistence type="inferred from homology"/>
<evidence type="ECO:0000256" key="5">
    <source>
        <dbReference type="ARBA" id="ARBA00023002"/>
    </source>
</evidence>
<dbReference type="Proteomes" id="UP001501867">
    <property type="component" value="Unassembled WGS sequence"/>
</dbReference>
<dbReference type="RefSeq" id="WP_344158018.1">
    <property type="nucleotide sequence ID" value="NZ_BAAABV010000015.1"/>
</dbReference>
<evidence type="ECO:0000256" key="1">
    <source>
        <dbReference type="ARBA" id="ARBA00001974"/>
    </source>
</evidence>
<dbReference type="InterPro" id="IPR016166">
    <property type="entry name" value="FAD-bd_PCMH"/>
</dbReference>
<sequence length="517" mass="53786">MKIPRRRVLAGGAAALLGAAGAGPSAAAGRTRAPRAGASAGPDFAALARAVDGRVVLPGDADYAEARQLFQPRYDSVAPGAVAYPAHAADVAVCLDFARRSAAPVVPRGGGHGYAGWSTVAAGLVIDVGAMARVTVEGDEAHVGAGARLADVHAALAGRGLGVPAGLCPSVGIAGLTLGGGLGIASRAHGTTSDRLAGARVVTPDGVVREAGPDRDPELFWALRGGGGGNFGVVTEFRLRTHPVGDAAFAELHWPGADAAAVVRGWQRWLDGLPDPFWSQAEFTVETGSAAALAVRAVCLDGRAELERELARLTGLVGREPRDSWTTVRSYGDTVRAMAGCPDGGPERCRLPGRLPGRDPRGLLGRDSYAARSDFWGGAGLPDAAVAAVLDALGRYGRTAPPGGLGVIQFDGVCGGAVNRVPAGATAFVHRDSAFLAQYLAYWPTSATAAETARHQDWLDGLWRALRPWAGGRAYQNYADPKLTGWREAYYGPNLPRLERVRRAYDPDRLLRFPQAL</sequence>
<dbReference type="SUPFAM" id="SSF56176">
    <property type="entry name" value="FAD-binding/transporter-associated domain-like"/>
    <property type="match status" value="1"/>
</dbReference>
<dbReference type="Pfam" id="PF08031">
    <property type="entry name" value="BBE"/>
    <property type="match status" value="1"/>
</dbReference>
<reference evidence="8 9" key="1">
    <citation type="journal article" date="2019" name="Int. J. Syst. Evol. Microbiol.">
        <title>The Global Catalogue of Microorganisms (GCM) 10K type strain sequencing project: providing services to taxonomists for standard genome sequencing and annotation.</title>
        <authorList>
            <consortium name="The Broad Institute Genomics Platform"/>
            <consortium name="The Broad Institute Genome Sequencing Center for Infectious Disease"/>
            <person name="Wu L."/>
            <person name="Ma J."/>
        </authorList>
    </citation>
    <scope>NUCLEOTIDE SEQUENCE [LARGE SCALE GENOMIC DNA]</scope>
    <source>
        <strain evidence="8 9">JCM 4505</strain>
    </source>
</reference>
<dbReference type="EMBL" id="BAAABV010000015">
    <property type="protein sequence ID" value="GAA0287938.1"/>
    <property type="molecule type" value="Genomic_DNA"/>
</dbReference>
<dbReference type="InterPro" id="IPR006093">
    <property type="entry name" value="Oxy_OxRdtase_FAD_BS"/>
</dbReference>
<dbReference type="PROSITE" id="PS51318">
    <property type="entry name" value="TAT"/>
    <property type="match status" value="1"/>
</dbReference>
<keyword evidence="9" id="KW-1185">Reference proteome</keyword>
<dbReference type="Gene3D" id="3.40.462.20">
    <property type="match status" value="1"/>
</dbReference>
<evidence type="ECO:0000313" key="9">
    <source>
        <dbReference type="Proteomes" id="UP001501867"/>
    </source>
</evidence>
<dbReference type="InterPro" id="IPR050416">
    <property type="entry name" value="FAD-linked_Oxidoreductase"/>
</dbReference>
<keyword evidence="6" id="KW-0732">Signal</keyword>
<evidence type="ECO:0000256" key="2">
    <source>
        <dbReference type="ARBA" id="ARBA00005466"/>
    </source>
</evidence>
<feature type="signal peptide" evidence="6">
    <location>
        <begin position="1"/>
        <end position="27"/>
    </location>
</feature>
<accession>A0ABN0VCV7</accession>
<dbReference type="Gene3D" id="3.30.43.10">
    <property type="entry name" value="Uridine Diphospho-n-acetylenolpyruvylglucosamine Reductase, domain 2"/>
    <property type="match status" value="1"/>
</dbReference>
<dbReference type="PROSITE" id="PS51387">
    <property type="entry name" value="FAD_PCMH"/>
    <property type="match status" value="1"/>
</dbReference>
<feature type="chain" id="PRO_5045237582" evidence="6">
    <location>
        <begin position="28"/>
        <end position="517"/>
    </location>
</feature>
<keyword evidence="3" id="KW-0285">Flavoprotein</keyword>
<dbReference type="InterPro" id="IPR016167">
    <property type="entry name" value="FAD-bd_PCMH_sub1"/>
</dbReference>